<dbReference type="Pfam" id="PF06730">
    <property type="entry name" value="FAM92"/>
    <property type="match status" value="1"/>
</dbReference>
<dbReference type="AlphaFoldDB" id="A0A1Y1VGW0"/>
<dbReference type="GO" id="GO:0035869">
    <property type="term" value="C:ciliary transition zone"/>
    <property type="evidence" value="ECO:0007669"/>
    <property type="project" value="TreeGrafter"/>
</dbReference>
<proteinExistence type="predicted"/>
<dbReference type="InterPro" id="IPR027267">
    <property type="entry name" value="AH/BAR_dom_sf"/>
</dbReference>
<dbReference type="InterPro" id="IPR009602">
    <property type="entry name" value="CBAR/FAM92"/>
</dbReference>
<dbReference type="PANTHER" id="PTHR21223">
    <property type="entry name" value="CBY1-INTERACTING BAR DOMAIN-CONTAINING PROTEIN HOMOLOG"/>
    <property type="match status" value="1"/>
</dbReference>
<evidence type="ECO:0000313" key="2">
    <source>
        <dbReference type="Proteomes" id="UP000193719"/>
    </source>
</evidence>
<comment type="caution">
    <text evidence="1">The sequence shown here is derived from an EMBL/GenBank/DDBJ whole genome shotgun (WGS) entry which is preliminary data.</text>
</comment>
<dbReference type="OrthoDB" id="60621at2759"/>
<dbReference type="GO" id="GO:0036064">
    <property type="term" value="C:ciliary basal body"/>
    <property type="evidence" value="ECO:0007669"/>
    <property type="project" value="TreeGrafter"/>
</dbReference>
<sequence>MSSVTTEFLQKNVAETEKVFNDLTKTFKNYVQKQEKVREQLFKLIKVLKNCSTQVPSSSKKYIEALSNALTLIEYYTKITDDRINQRICKNLDFFSSDNCKVVKDIIQESKEATKNDIKSQSSLNKAVIKDPTNSKKIANLQYDLNHRINSSNKTNENITNTIEIFNRSKLKILRNTMDEFLYGEIIYHAKALESLTFAHETLNNSNINKDVKEILFNLKRDLIKKSEFTPNMSDFHIK</sequence>
<name>A0A1Y1VGW0_9FUNG</name>
<gene>
    <name evidence="1" type="ORF">BCR36DRAFT_402930</name>
</gene>
<evidence type="ECO:0000313" key="1">
    <source>
        <dbReference type="EMBL" id="ORX55313.1"/>
    </source>
</evidence>
<dbReference type="Proteomes" id="UP000193719">
    <property type="component" value="Unassembled WGS sequence"/>
</dbReference>
<accession>A0A1Y1VGW0</accession>
<reference evidence="1 2" key="2">
    <citation type="submission" date="2016-08" db="EMBL/GenBank/DDBJ databases">
        <title>Pervasive Adenine N6-methylation of Active Genes in Fungi.</title>
        <authorList>
            <consortium name="DOE Joint Genome Institute"/>
            <person name="Mondo S.J."/>
            <person name="Dannebaum R.O."/>
            <person name="Kuo R.C."/>
            <person name="Labutti K."/>
            <person name="Haridas S."/>
            <person name="Kuo A."/>
            <person name="Salamov A."/>
            <person name="Ahrendt S.R."/>
            <person name="Lipzen A."/>
            <person name="Sullivan W."/>
            <person name="Andreopoulos W.B."/>
            <person name="Clum A."/>
            <person name="Lindquist E."/>
            <person name="Daum C."/>
            <person name="Ramamoorthy G.K."/>
            <person name="Gryganskyi A."/>
            <person name="Culley D."/>
            <person name="Magnuson J.K."/>
            <person name="James T.Y."/>
            <person name="O'Malley M.A."/>
            <person name="Stajich J.E."/>
            <person name="Spatafora J.W."/>
            <person name="Visel A."/>
            <person name="Grigoriev I.V."/>
        </authorList>
    </citation>
    <scope>NUCLEOTIDE SEQUENCE [LARGE SCALE GENOMIC DNA]</scope>
    <source>
        <strain evidence="2">finn</strain>
    </source>
</reference>
<dbReference type="PANTHER" id="PTHR21223:SF2">
    <property type="entry name" value="CBY1-INTERACTING BAR DOMAIN-CONTAINING PROTEIN HOMOLOG"/>
    <property type="match status" value="1"/>
</dbReference>
<dbReference type="EMBL" id="MCFH01000009">
    <property type="protein sequence ID" value="ORX55313.1"/>
    <property type="molecule type" value="Genomic_DNA"/>
</dbReference>
<reference evidence="1 2" key="1">
    <citation type="submission" date="2016-08" db="EMBL/GenBank/DDBJ databases">
        <title>Genomes of anaerobic fungi encode conserved fungal cellulosomes for biomass hydrolysis.</title>
        <authorList>
            <consortium name="DOE Joint Genome Institute"/>
            <person name="Haitjema C.H."/>
            <person name="Gilmore S.P."/>
            <person name="Henske J.K."/>
            <person name="Solomon K.V."/>
            <person name="De Groot R."/>
            <person name="Kuo A."/>
            <person name="Mondo S.J."/>
            <person name="Salamov A.A."/>
            <person name="Labutti K."/>
            <person name="Zhao Z."/>
            <person name="Chiniquy J."/>
            <person name="Barry K."/>
            <person name="Brewer H.M."/>
            <person name="Purvine S.O."/>
            <person name="Wright A.T."/>
            <person name="Boxma B."/>
            <person name="Van Alen T."/>
            <person name="Hackstein J.H."/>
            <person name="Baker S.E."/>
            <person name="Grigoriev I.V."/>
            <person name="O'Malley M.A."/>
        </authorList>
    </citation>
    <scope>NUCLEOTIDE SEQUENCE [LARGE SCALE GENOMIC DNA]</scope>
    <source>
        <strain evidence="2">finn</strain>
    </source>
</reference>
<organism evidence="1 2">
    <name type="scientific">Piromyces finnis</name>
    <dbReference type="NCBI Taxonomy" id="1754191"/>
    <lineage>
        <taxon>Eukaryota</taxon>
        <taxon>Fungi</taxon>
        <taxon>Fungi incertae sedis</taxon>
        <taxon>Chytridiomycota</taxon>
        <taxon>Chytridiomycota incertae sedis</taxon>
        <taxon>Neocallimastigomycetes</taxon>
        <taxon>Neocallimastigales</taxon>
        <taxon>Neocallimastigaceae</taxon>
        <taxon>Piromyces</taxon>
    </lineage>
</organism>
<dbReference type="SUPFAM" id="SSF103657">
    <property type="entry name" value="BAR/IMD domain-like"/>
    <property type="match status" value="1"/>
</dbReference>
<keyword evidence="2" id="KW-1185">Reference proteome</keyword>
<protein>
    <submittedName>
        <fullName evidence="1">Uncharacterized protein</fullName>
    </submittedName>
</protein>
<dbReference type="GO" id="GO:0060271">
    <property type="term" value="P:cilium assembly"/>
    <property type="evidence" value="ECO:0007669"/>
    <property type="project" value="TreeGrafter"/>
</dbReference>
<dbReference type="STRING" id="1754191.A0A1Y1VGW0"/>